<dbReference type="AlphaFoldDB" id="A0A6A5QNQ0"/>
<dbReference type="Gene3D" id="1.25.40.10">
    <property type="entry name" value="Tetratricopeptide repeat domain"/>
    <property type="match status" value="2"/>
</dbReference>
<evidence type="ECO:0000313" key="2">
    <source>
        <dbReference type="EMBL" id="KAF1916134.1"/>
    </source>
</evidence>
<dbReference type="EMBL" id="ML979135">
    <property type="protein sequence ID" value="KAF1916134.1"/>
    <property type="molecule type" value="Genomic_DNA"/>
</dbReference>
<protein>
    <recommendedName>
        <fullName evidence="4">Complex I intermediate-associated protein-like protein 84</fullName>
    </recommendedName>
</protein>
<name>A0A6A5QNQ0_AMPQU</name>
<dbReference type="InterPro" id="IPR051222">
    <property type="entry name" value="PPR/CCM1_RNA-binding"/>
</dbReference>
<keyword evidence="3" id="KW-1185">Reference proteome</keyword>
<evidence type="ECO:0008006" key="4">
    <source>
        <dbReference type="Google" id="ProtNLM"/>
    </source>
</evidence>
<dbReference type="OrthoDB" id="185373at2759"/>
<organism evidence="2 3">
    <name type="scientific">Ampelomyces quisqualis</name>
    <name type="common">Powdery mildew agent</name>
    <dbReference type="NCBI Taxonomy" id="50730"/>
    <lineage>
        <taxon>Eukaryota</taxon>
        <taxon>Fungi</taxon>
        <taxon>Dikarya</taxon>
        <taxon>Ascomycota</taxon>
        <taxon>Pezizomycotina</taxon>
        <taxon>Dothideomycetes</taxon>
        <taxon>Pleosporomycetidae</taxon>
        <taxon>Pleosporales</taxon>
        <taxon>Pleosporineae</taxon>
        <taxon>Phaeosphaeriaceae</taxon>
        <taxon>Ampelomyces</taxon>
    </lineage>
</organism>
<evidence type="ECO:0000256" key="1">
    <source>
        <dbReference type="ARBA" id="ARBA00022737"/>
    </source>
</evidence>
<dbReference type="InterPro" id="IPR011990">
    <property type="entry name" value="TPR-like_helical_dom_sf"/>
</dbReference>
<accession>A0A6A5QNQ0</accession>
<dbReference type="PANTHER" id="PTHR47942">
    <property type="entry name" value="TETRATRICOPEPTIDE REPEAT (TPR)-LIKE SUPERFAMILY PROTEIN-RELATED"/>
    <property type="match status" value="1"/>
</dbReference>
<evidence type="ECO:0000313" key="3">
    <source>
        <dbReference type="Proteomes" id="UP000800096"/>
    </source>
</evidence>
<dbReference type="Proteomes" id="UP000800096">
    <property type="component" value="Unassembled WGS sequence"/>
</dbReference>
<dbReference type="PANTHER" id="PTHR47942:SF63">
    <property type="entry name" value="PENTATRICOPEPTIDE REPEAT-CONTAINING PROTEIN"/>
    <property type="match status" value="1"/>
</dbReference>
<gene>
    <name evidence="2" type="ORF">BDU57DRAFT_516044</name>
</gene>
<reference evidence="2" key="1">
    <citation type="journal article" date="2020" name="Stud. Mycol.">
        <title>101 Dothideomycetes genomes: a test case for predicting lifestyles and emergence of pathogens.</title>
        <authorList>
            <person name="Haridas S."/>
            <person name="Albert R."/>
            <person name="Binder M."/>
            <person name="Bloem J."/>
            <person name="Labutti K."/>
            <person name="Salamov A."/>
            <person name="Andreopoulos B."/>
            <person name="Baker S."/>
            <person name="Barry K."/>
            <person name="Bills G."/>
            <person name="Bluhm B."/>
            <person name="Cannon C."/>
            <person name="Castanera R."/>
            <person name="Culley D."/>
            <person name="Daum C."/>
            <person name="Ezra D."/>
            <person name="Gonzalez J."/>
            <person name="Henrissat B."/>
            <person name="Kuo A."/>
            <person name="Liang C."/>
            <person name="Lipzen A."/>
            <person name="Lutzoni F."/>
            <person name="Magnuson J."/>
            <person name="Mondo S."/>
            <person name="Nolan M."/>
            <person name="Ohm R."/>
            <person name="Pangilinan J."/>
            <person name="Park H.-J."/>
            <person name="Ramirez L."/>
            <person name="Alfaro M."/>
            <person name="Sun H."/>
            <person name="Tritt A."/>
            <person name="Yoshinaga Y."/>
            <person name="Zwiers L.-H."/>
            <person name="Turgeon B."/>
            <person name="Goodwin S."/>
            <person name="Spatafora J."/>
            <person name="Crous P."/>
            <person name="Grigoriev I."/>
        </authorList>
    </citation>
    <scope>NUCLEOTIDE SEQUENCE</scope>
    <source>
        <strain evidence="2">HMLAC05119</strain>
    </source>
</reference>
<proteinExistence type="predicted"/>
<keyword evidence="1" id="KW-0677">Repeat</keyword>
<sequence length="797" mass="90552">MPSHLTRLVFRRLIANEPLTYRACRLRAAPHVQRRPFFELFKQRRKLKPMVMPAGLDTLAAAGDNIANRVRPPEAKAVADAFKVFFAQRKGPFEGWHVAQAHRAFSYLLESPREDGGPWLSAEELRSEIYDKLVATAHRPEGSPVPHIQFGKALLDECTRQDGAAPAQTSSKPTLAEDVNARMVRLLSAFGAATEARDLATESFRSEPTASVEQKQLSSTVWSAVLAGIVREGHVEEVQKTADLLQRLSIPITTSMQHSLVSYFCGNEDVEKAKFWYEYPVTTASGKKGAKCLASTHVVLLKACARSGNLTLGQEVVAALLKGEMPEKGAWDAIFLWSAAIGKGPDEVDRMMSVMTRRNDEARQKNPSVEPMRPDVETMNILVEFAMSKQDPYMAERYVSLSEKRGIMPDERTYAMQIQYRLSVMDLDGARAAYYNLRGEFSGADHSVKVVNSLIQALCNHQQHHFDDLMVMVDDLHERKARFEPETIAAVCILHLRRGEMHDAVDILQVHAHQFSPDQRAVMRKGLANFILDGETSTADAWETYQILRNVFPETSRARRIDIMNNFFSRKRSDMACHVFFHMRNHESRDIAATSDVYVAAFVGFARCADAESLELAHNQLKLDMHVDFDTRLRNALMLAYAAVGENNKAMRFWREICESKEGPTYNSIAIAFRACETMHHGYGHARSIWKRLKEQDVEIDKAIWTAYMSAMARNFQHDDAQALIESVEEEYGFPLDLQILGSWFNSTASNDRQERIEAWIKERYPEIWKELEALGHWVTMDGFGWRQYNINRDLDP</sequence>